<proteinExistence type="predicted"/>
<evidence type="ECO:0000313" key="2">
    <source>
        <dbReference type="EMBL" id="GFR49074.1"/>
    </source>
</evidence>
<feature type="region of interest" description="Disordered" evidence="1">
    <location>
        <begin position="64"/>
        <end position="97"/>
    </location>
</feature>
<feature type="non-terminal residue" evidence="2">
    <location>
        <position position="1"/>
    </location>
</feature>
<name>A0AAD3DXV9_9CHLO</name>
<evidence type="ECO:0000313" key="3">
    <source>
        <dbReference type="Proteomes" id="UP001054857"/>
    </source>
</evidence>
<accession>A0AAD3DXV9</accession>
<reference evidence="2 3" key="1">
    <citation type="journal article" date="2021" name="Sci. Rep.">
        <title>Genome sequencing of the multicellular alga Astrephomene provides insights into convergent evolution of germ-soma differentiation.</title>
        <authorList>
            <person name="Yamashita S."/>
            <person name="Yamamoto K."/>
            <person name="Matsuzaki R."/>
            <person name="Suzuki S."/>
            <person name="Yamaguchi H."/>
            <person name="Hirooka S."/>
            <person name="Minakuchi Y."/>
            <person name="Miyagishima S."/>
            <person name="Kawachi M."/>
            <person name="Toyoda A."/>
            <person name="Nozaki H."/>
        </authorList>
    </citation>
    <scope>NUCLEOTIDE SEQUENCE [LARGE SCALE GENOMIC DNA]</scope>
    <source>
        <strain evidence="2 3">NIES-4017</strain>
    </source>
</reference>
<dbReference type="AlphaFoldDB" id="A0AAD3DXV9"/>
<organism evidence="2 3">
    <name type="scientific">Astrephomene gubernaculifera</name>
    <dbReference type="NCBI Taxonomy" id="47775"/>
    <lineage>
        <taxon>Eukaryota</taxon>
        <taxon>Viridiplantae</taxon>
        <taxon>Chlorophyta</taxon>
        <taxon>core chlorophytes</taxon>
        <taxon>Chlorophyceae</taxon>
        <taxon>CS clade</taxon>
        <taxon>Chlamydomonadales</taxon>
        <taxon>Astrephomenaceae</taxon>
        <taxon>Astrephomene</taxon>
    </lineage>
</organism>
<comment type="caution">
    <text evidence="2">The sequence shown here is derived from an EMBL/GenBank/DDBJ whole genome shotgun (WGS) entry which is preliminary data.</text>
</comment>
<feature type="compositionally biased region" description="Low complexity" evidence="1">
    <location>
        <begin position="83"/>
        <end position="97"/>
    </location>
</feature>
<evidence type="ECO:0000256" key="1">
    <source>
        <dbReference type="SAM" id="MobiDB-lite"/>
    </source>
</evidence>
<feature type="region of interest" description="Disordered" evidence="1">
    <location>
        <begin position="165"/>
        <end position="199"/>
    </location>
</feature>
<feature type="non-terminal residue" evidence="2">
    <location>
        <position position="345"/>
    </location>
</feature>
<dbReference type="EMBL" id="BMAR01000027">
    <property type="protein sequence ID" value="GFR49074.1"/>
    <property type="molecule type" value="Genomic_DNA"/>
</dbReference>
<sequence length="345" mass="37817">TLTCIAQHLNLREVSKQLLLCAVISAVDRQGQTTCDCASSLDPYGLATSCLSCAKGVYHRIGPSLSRHPRPRHPSLQPPTPHLHPSSSPSSASPPMSLLSEGARVRLVGLTARPALNGAEGVVVAAPQGDPPRYPVRLLHPPEAVAAHPEGVKVKRDNLEIDADRSAAGKQDTSKDKSAPKQQQPAAGKAKNSGKSGADQILSPQIRLATCRKTAEIFLDALDADAYPAEAMEGIFGVRMNCAGGQRKVDSDLSTWPMGNLTFGAWITIRNWFFEDRMMAAYELGPDEQDKLQEMAKRAAAEFVEEIARVLVQGRMPQWYEEQLRKLQREGRQSYYVMEIVRRKF</sequence>
<feature type="compositionally biased region" description="Basic and acidic residues" evidence="1">
    <location>
        <begin position="165"/>
        <end position="179"/>
    </location>
</feature>
<feature type="compositionally biased region" description="Low complexity" evidence="1">
    <location>
        <begin position="180"/>
        <end position="191"/>
    </location>
</feature>
<dbReference type="Proteomes" id="UP001054857">
    <property type="component" value="Unassembled WGS sequence"/>
</dbReference>
<protein>
    <submittedName>
        <fullName evidence="2">Uncharacterized protein</fullName>
    </submittedName>
</protein>
<keyword evidence="3" id="KW-1185">Reference proteome</keyword>
<gene>
    <name evidence="2" type="ORF">Agub_g11101</name>
</gene>